<dbReference type="InterPro" id="IPR015655">
    <property type="entry name" value="PP2C"/>
</dbReference>
<dbReference type="SMART" id="SM00332">
    <property type="entry name" value="PP2Cc"/>
    <property type="match status" value="1"/>
</dbReference>
<proteinExistence type="predicted"/>
<dbReference type="CDD" id="cd00143">
    <property type="entry name" value="PP2Cc"/>
    <property type="match status" value="1"/>
</dbReference>
<accession>A7NLS6</accession>
<feature type="domain" description="PPM-type phosphatase" evidence="1">
    <location>
        <begin position="341"/>
        <end position="594"/>
    </location>
</feature>
<sequence>MPRVCQSCGALNRDNARYCLRCAQPLAVERSSTDDTDWLAAQLLGVSPDPPSDVSAASEQSAPPREMLAVFPSVAAPLMRLDKESAMDAPPAVPGTSSLFAGRYEIVAVSDTMVEALDRQPWRRCWSCGTTVNEPGEAFCTQCGAALDGRRYRGQITTGAPTGLALVAQITDPATLAFLPPIWDQVSDGDRTLTLIPATPQTSLTLPLSEIEAFVIGRDLARLMTLLHDQGFVLGAIEPDDLEIAPTHATRLRNARGLRRAEGEPATTDLLHLATLLEALTATPRTTRRLDEEEITLNAAPTIADILREIRTGRLTDPAELAQRLDLIIAYHTAPSPLRVRFGAATDTGRVRDLNEDSLLALDLRLIRHNQPRSWSLFIVADGMGGHSAGEVASDLALRGALEIVQREYLAPTVDADAPDKEETLRDVVRRAVLQANEYVMREARNRGNDMGTTITLALVAGDRAVIGNVGDSRTYLLREGKLRRVSRDHSLVQRLVDLGQITPDEVYTHPQRNAVLRSLGDKSNVDSDIFVERLRPGDALLLASDGLWEMVRDERMADIIAANPDPQAACKALIDAANAAGGDDNITVILALFESY</sequence>
<dbReference type="EMBL" id="CP000804">
    <property type="protein sequence ID" value="ABU58474.1"/>
    <property type="molecule type" value="Genomic_DNA"/>
</dbReference>
<dbReference type="InterPro" id="IPR001932">
    <property type="entry name" value="PPM-type_phosphatase-like_dom"/>
</dbReference>
<name>A7NLS6_ROSCS</name>
<dbReference type="SUPFAM" id="SSF81606">
    <property type="entry name" value="PP2C-like"/>
    <property type="match status" value="1"/>
</dbReference>
<dbReference type="Proteomes" id="UP000000263">
    <property type="component" value="Chromosome"/>
</dbReference>
<dbReference type="InterPro" id="IPR036457">
    <property type="entry name" value="PPM-type-like_dom_sf"/>
</dbReference>
<dbReference type="STRING" id="383372.Rcas_2392"/>
<dbReference type="Pfam" id="PF00481">
    <property type="entry name" value="PP2C"/>
    <property type="match status" value="1"/>
</dbReference>
<dbReference type="PANTHER" id="PTHR47992">
    <property type="entry name" value="PROTEIN PHOSPHATASE"/>
    <property type="match status" value="1"/>
</dbReference>
<dbReference type="GO" id="GO:0004722">
    <property type="term" value="F:protein serine/threonine phosphatase activity"/>
    <property type="evidence" value="ECO:0007669"/>
    <property type="project" value="InterPro"/>
</dbReference>
<dbReference type="SMART" id="SM00331">
    <property type="entry name" value="PP2C_SIG"/>
    <property type="match status" value="1"/>
</dbReference>
<dbReference type="HOGENOM" id="CLU_474658_0_0_0"/>
<dbReference type="NCBIfam" id="NF033484">
    <property type="entry name" value="Stp1_PP2C_phos"/>
    <property type="match status" value="1"/>
</dbReference>
<evidence type="ECO:0000259" key="1">
    <source>
        <dbReference type="PROSITE" id="PS51746"/>
    </source>
</evidence>
<evidence type="ECO:0000313" key="3">
    <source>
        <dbReference type="Proteomes" id="UP000000263"/>
    </source>
</evidence>
<gene>
    <name evidence="2" type="ordered locus">Rcas_2392</name>
</gene>
<dbReference type="RefSeq" id="WP_012120898.1">
    <property type="nucleotide sequence ID" value="NC_009767.1"/>
</dbReference>
<dbReference type="AlphaFoldDB" id="A7NLS6"/>
<dbReference type="eggNOG" id="COG0631">
    <property type="taxonomic scope" value="Bacteria"/>
</dbReference>
<dbReference type="Gene3D" id="3.60.40.10">
    <property type="entry name" value="PPM-type phosphatase domain"/>
    <property type="match status" value="1"/>
</dbReference>
<reference evidence="2 3" key="1">
    <citation type="submission" date="2007-08" db="EMBL/GenBank/DDBJ databases">
        <title>Complete sequence of Roseiflexus castenholzii DSM 13941.</title>
        <authorList>
            <consortium name="US DOE Joint Genome Institute"/>
            <person name="Copeland A."/>
            <person name="Lucas S."/>
            <person name="Lapidus A."/>
            <person name="Barry K."/>
            <person name="Glavina del Rio T."/>
            <person name="Dalin E."/>
            <person name="Tice H."/>
            <person name="Pitluck S."/>
            <person name="Thompson L.S."/>
            <person name="Brettin T."/>
            <person name="Bruce D."/>
            <person name="Detter J.C."/>
            <person name="Han C."/>
            <person name="Tapia R."/>
            <person name="Schmutz J."/>
            <person name="Larimer F."/>
            <person name="Land M."/>
            <person name="Hauser L."/>
            <person name="Kyrpides N."/>
            <person name="Mikhailova N."/>
            <person name="Bryant D.A."/>
            <person name="Hanada S."/>
            <person name="Tsukatani Y."/>
            <person name="Richardson P."/>
        </authorList>
    </citation>
    <scope>NUCLEOTIDE SEQUENCE [LARGE SCALE GENOMIC DNA]</scope>
    <source>
        <strain evidence="3">DSM 13941 / HLO8</strain>
    </source>
</reference>
<dbReference type="PROSITE" id="PS51746">
    <property type="entry name" value="PPM_2"/>
    <property type="match status" value="1"/>
</dbReference>
<protein>
    <submittedName>
        <fullName evidence="2">Protein serine/threonine phosphatase</fullName>
    </submittedName>
</protein>
<dbReference type="KEGG" id="rca:Rcas_2392"/>
<evidence type="ECO:0000313" key="2">
    <source>
        <dbReference type="EMBL" id="ABU58474.1"/>
    </source>
</evidence>
<keyword evidence="3" id="KW-1185">Reference proteome</keyword>
<dbReference type="OrthoDB" id="152713at2"/>
<organism evidence="2 3">
    <name type="scientific">Roseiflexus castenholzii (strain DSM 13941 / HLO8)</name>
    <dbReference type="NCBI Taxonomy" id="383372"/>
    <lineage>
        <taxon>Bacteria</taxon>
        <taxon>Bacillati</taxon>
        <taxon>Chloroflexota</taxon>
        <taxon>Chloroflexia</taxon>
        <taxon>Chloroflexales</taxon>
        <taxon>Roseiflexineae</taxon>
        <taxon>Roseiflexaceae</taxon>
        <taxon>Roseiflexus</taxon>
    </lineage>
</organism>